<evidence type="ECO:0000256" key="1">
    <source>
        <dbReference type="SAM" id="MobiDB-lite"/>
    </source>
</evidence>
<evidence type="ECO:0000313" key="2">
    <source>
        <dbReference type="EMBL" id="PSN74943.1"/>
    </source>
</evidence>
<feature type="region of interest" description="Disordered" evidence="1">
    <location>
        <begin position="84"/>
        <end position="154"/>
    </location>
</feature>
<gene>
    <name evidence="2" type="ORF">BS50DRAFT_581694</name>
</gene>
<proteinExistence type="predicted"/>
<sequence length="229" mass="24680">MAALHAPPRTPSPRLHIHRSQSFSFDSPSSRISCTPIDESPYSKSTSAIHARSLPRYDTLKAAEQGLTMPLPKVMLHTKMSEDSIMSDVSSESSSAASSPTSTASEDEGFGLFHSSSSSSSSSGAPSPSQSPASDRSASPSNTTPTAMQSPLSNMLVPGGLQMYQDADSTATMYDPWLVRVVLDMFDARGFTWMNIAEPIERIWGFRTSSAEVLGILSLNGRVGRTWWD</sequence>
<protein>
    <submittedName>
        <fullName evidence="2">Uncharacterized protein</fullName>
    </submittedName>
</protein>
<keyword evidence="3" id="KW-1185">Reference proteome</keyword>
<name>A0A2T2PBA3_CORCC</name>
<dbReference type="EMBL" id="KZ678128">
    <property type="protein sequence ID" value="PSN74943.1"/>
    <property type="molecule type" value="Genomic_DNA"/>
</dbReference>
<feature type="compositionally biased region" description="Low complexity" evidence="1">
    <location>
        <begin position="84"/>
        <end position="104"/>
    </location>
</feature>
<dbReference type="Proteomes" id="UP000240883">
    <property type="component" value="Unassembled WGS sequence"/>
</dbReference>
<accession>A0A2T2PBA3</accession>
<feature type="compositionally biased region" description="Polar residues" evidence="1">
    <location>
        <begin position="142"/>
        <end position="153"/>
    </location>
</feature>
<evidence type="ECO:0000313" key="3">
    <source>
        <dbReference type="Proteomes" id="UP000240883"/>
    </source>
</evidence>
<dbReference type="OrthoDB" id="3943860at2759"/>
<feature type="compositionally biased region" description="Low complexity" evidence="1">
    <location>
        <begin position="20"/>
        <end position="33"/>
    </location>
</feature>
<dbReference type="AlphaFoldDB" id="A0A2T2PBA3"/>
<organism evidence="2 3">
    <name type="scientific">Corynespora cassiicola Philippines</name>
    <dbReference type="NCBI Taxonomy" id="1448308"/>
    <lineage>
        <taxon>Eukaryota</taxon>
        <taxon>Fungi</taxon>
        <taxon>Dikarya</taxon>
        <taxon>Ascomycota</taxon>
        <taxon>Pezizomycotina</taxon>
        <taxon>Dothideomycetes</taxon>
        <taxon>Pleosporomycetidae</taxon>
        <taxon>Pleosporales</taxon>
        <taxon>Corynesporascaceae</taxon>
        <taxon>Corynespora</taxon>
    </lineage>
</organism>
<feature type="region of interest" description="Disordered" evidence="1">
    <location>
        <begin position="1"/>
        <end position="55"/>
    </location>
</feature>
<feature type="compositionally biased region" description="Low complexity" evidence="1">
    <location>
        <begin position="115"/>
        <end position="141"/>
    </location>
</feature>
<reference evidence="2 3" key="1">
    <citation type="journal article" date="2018" name="Front. Microbiol.">
        <title>Genome-Wide Analysis of Corynespora cassiicola Leaf Fall Disease Putative Effectors.</title>
        <authorList>
            <person name="Lopez D."/>
            <person name="Ribeiro S."/>
            <person name="Label P."/>
            <person name="Fumanal B."/>
            <person name="Venisse J.S."/>
            <person name="Kohler A."/>
            <person name="de Oliveira R.R."/>
            <person name="Labutti K."/>
            <person name="Lipzen A."/>
            <person name="Lail K."/>
            <person name="Bauer D."/>
            <person name="Ohm R.A."/>
            <person name="Barry K.W."/>
            <person name="Spatafora J."/>
            <person name="Grigoriev I.V."/>
            <person name="Martin F.M."/>
            <person name="Pujade-Renaud V."/>
        </authorList>
    </citation>
    <scope>NUCLEOTIDE SEQUENCE [LARGE SCALE GENOMIC DNA]</scope>
    <source>
        <strain evidence="2 3">Philippines</strain>
    </source>
</reference>